<organism evidence="2 3">
    <name type="scientific">Orycteropus afer afer</name>
    <dbReference type="NCBI Taxonomy" id="1230840"/>
    <lineage>
        <taxon>Eukaryota</taxon>
        <taxon>Metazoa</taxon>
        <taxon>Chordata</taxon>
        <taxon>Craniata</taxon>
        <taxon>Vertebrata</taxon>
        <taxon>Euteleostomi</taxon>
        <taxon>Mammalia</taxon>
        <taxon>Eutheria</taxon>
        <taxon>Afrotheria</taxon>
        <taxon>Tubulidentata</taxon>
        <taxon>Orycteropodidae</taxon>
        <taxon>Orycteropus</taxon>
    </lineage>
</organism>
<dbReference type="OrthoDB" id="8916819at2759"/>
<dbReference type="RefSeq" id="XP_007936870.1">
    <property type="nucleotide sequence ID" value="XM_007938679.1"/>
</dbReference>
<dbReference type="GO" id="GO:0010506">
    <property type="term" value="P:regulation of autophagy"/>
    <property type="evidence" value="ECO:0007669"/>
    <property type="project" value="TreeGrafter"/>
</dbReference>
<evidence type="ECO:0000313" key="3">
    <source>
        <dbReference type="RefSeq" id="XP_007936870.1"/>
    </source>
</evidence>
<feature type="region of interest" description="Disordered" evidence="1">
    <location>
        <begin position="111"/>
        <end position="184"/>
    </location>
</feature>
<dbReference type="GO" id="GO:0005739">
    <property type="term" value="C:mitochondrion"/>
    <property type="evidence" value="ECO:0007669"/>
    <property type="project" value="TreeGrafter"/>
</dbReference>
<dbReference type="PANTHER" id="PTHR15426:SF6">
    <property type="entry name" value="PROTEIN DEPP1"/>
    <property type="match status" value="1"/>
</dbReference>
<accession>A0A8B6ZME3</accession>
<dbReference type="Proteomes" id="UP000694850">
    <property type="component" value="Unplaced"/>
</dbReference>
<evidence type="ECO:0000313" key="2">
    <source>
        <dbReference type="Proteomes" id="UP000694850"/>
    </source>
</evidence>
<keyword evidence="2" id="KW-1185">Reference proteome</keyword>
<dbReference type="AlphaFoldDB" id="A0A8B6ZME3"/>
<evidence type="ECO:0000256" key="1">
    <source>
        <dbReference type="SAM" id="MobiDB-lite"/>
    </source>
</evidence>
<protein>
    <submittedName>
        <fullName evidence="3">Protein DEPP1</fullName>
    </submittedName>
</protein>
<sequence length="197" mass="21791">MRSRLLISVGLLPTIRESSEEILSRGPVQEPPPSPSLDDYVRSICQLAQPTSVLDEAPAWGRPRRWHRSAQAWRKGCPTMSSEEITTCFSSQWPQLPGASTADPLDWLFGGSQEKQPSRRDLLRRTGPSADPCGPHRQMDMGKPRSGPRIRFCDIRAPGHSLVEPSQHGHQAAGPNPSHNGTALRTLHSHLPVIHEL</sequence>
<dbReference type="InterPro" id="IPR020133">
    <property type="entry name" value="DEPP"/>
</dbReference>
<name>A0A8B6ZME3_ORYAF</name>
<gene>
    <name evidence="3" type="primary">DEPP1</name>
</gene>
<dbReference type="Pfam" id="PF15343">
    <property type="entry name" value="DEPP"/>
    <property type="match status" value="1"/>
</dbReference>
<dbReference type="PANTHER" id="PTHR15426">
    <property type="entry name" value="PROTEIN DEPP1"/>
    <property type="match status" value="1"/>
</dbReference>
<reference evidence="3" key="1">
    <citation type="submission" date="2025-08" db="UniProtKB">
        <authorList>
            <consortium name="RefSeq"/>
        </authorList>
    </citation>
    <scope>IDENTIFICATION</scope>
</reference>
<proteinExistence type="predicted"/>